<feature type="compositionally biased region" description="Basic and acidic residues" evidence="1">
    <location>
        <begin position="57"/>
        <end position="69"/>
    </location>
</feature>
<dbReference type="Proteomes" id="UP000314294">
    <property type="component" value="Unassembled WGS sequence"/>
</dbReference>
<dbReference type="EMBL" id="SRLO01000182">
    <property type="protein sequence ID" value="TNN68950.1"/>
    <property type="molecule type" value="Genomic_DNA"/>
</dbReference>
<feature type="region of interest" description="Disordered" evidence="1">
    <location>
        <begin position="1"/>
        <end position="100"/>
    </location>
</feature>
<evidence type="ECO:0000256" key="1">
    <source>
        <dbReference type="SAM" id="MobiDB-lite"/>
    </source>
</evidence>
<keyword evidence="3" id="KW-1185">Reference proteome</keyword>
<accession>A0A4Z2HTG9</accession>
<name>A0A4Z2HTG9_9TELE</name>
<comment type="caution">
    <text evidence="2">The sequence shown here is derived from an EMBL/GenBank/DDBJ whole genome shotgun (WGS) entry which is preliminary data.</text>
</comment>
<dbReference type="AlphaFoldDB" id="A0A4Z2HTG9"/>
<reference evidence="2 3" key="1">
    <citation type="submission" date="2019-03" db="EMBL/GenBank/DDBJ databases">
        <title>First draft genome of Liparis tanakae, snailfish: a comprehensive survey of snailfish specific genes.</title>
        <authorList>
            <person name="Kim W."/>
            <person name="Song I."/>
            <person name="Jeong J.-H."/>
            <person name="Kim D."/>
            <person name="Kim S."/>
            <person name="Ryu S."/>
            <person name="Song J.Y."/>
            <person name="Lee S.K."/>
        </authorList>
    </citation>
    <scope>NUCLEOTIDE SEQUENCE [LARGE SCALE GENOMIC DNA]</scope>
    <source>
        <tissue evidence="2">Muscle</tissue>
    </source>
</reference>
<feature type="compositionally biased region" description="Basic and acidic residues" evidence="1">
    <location>
        <begin position="85"/>
        <end position="100"/>
    </location>
</feature>
<organism evidence="2 3">
    <name type="scientific">Liparis tanakae</name>
    <name type="common">Tanaka's snailfish</name>
    <dbReference type="NCBI Taxonomy" id="230148"/>
    <lineage>
        <taxon>Eukaryota</taxon>
        <taxon>Metazoa</taxon>
        <taxon>Chordata</taxon>
        <taxon>Craniata</taxon>
        <taxon>Vertebrata</taxon>
        <taxon>Euteleostomi</taxon>
        <taxon>Actinopterygii</taxon>
        <taxon>Neopterygii</taxon>
        <taxon>Teleostei</taxon>
        <taxon>Neoteleostei</taxon>
        <taxon>Acanthomorphata</taxon>
        <taxon>Eupercaria</taxon>
        <taxon>Perciformes</taxon>
        <taxon>Cottioidei</taxon>
        <taxon>Cottales</taxon>
        <taxon>Liparidae</taxon>
        <taxon>Liparis</taxon>
    </lineage>
</organism>
<evidence type="ECO:0000313" key="3">
    <source>
        <dbReference type="Proteomes" id="UP000314294"/>
    </source>
</evidence>
<protein>
    <submittedName>
        <fullName evidence="2">Uncharacterized protein</fullName>
    </submittedName>
</protein>
<proteinExistence type="predicted"/>
<gene>
    <name evidence="2" type="ORF">EYF80_020811</name>
</gene>
<feature type="compositionally biased region" description="Basic and acidic residues" evidence="1">
    <location>
        <begin position="29"/>
        <end position="38"/>
    </location>
</feature>
<sequence>MTTTSQHDTPPPQGHGRDDDAAETSTGTRDMRGGERLHTYRGTLPRTPGRCLPPPPKRKETQEETERVRGHNGSAENRGGGGAGGEREAGRGADHWITKT</sequence>
<evidence type="ECO:0000313" key="2">
    <source>
        <dbReference type="EMBL" id="TNN68950.1"/>
    </source>
</evidence>